<feature type="region of interest" description="Disordered" evidence="2">
    <location>
        <begin position="178"/>
        <end position="223"/>
    </location>
</feature>
<dbReference type="PANTHER" id="PTHR13261:SF0">
    <property type="entry name" value="BRCA2 AND CDKN1A-INTERACTING PROTEIN"/>
    <property type="match status" value="1"/>
</dbReference>
<dbReference type="GO" id="GO:0005634">
    <property type="term" value="C:nucleus"/>
    <property type="evidence" value="ECO:0007669"/>
    <property type="project" value="TreeGrafter"/>
</dbReference>
<dbReference type="AlphaFoldDB" id="A0A067PGR7"/>
<feature type="compositionally biased region" description="Low complexity" evidence="2">
    <location>
        <begin position="178"/>
        <end position="189"/>
    </location>
</feature>
<dbReference type="InParanoid" id="A0A067PGR7"/>
<sequence>MDEDSDSDVSLINVDFANPQIDYHAIRNLLSELFHSSSPSLYPEALTDLILGQPLVGTTVKMDGREGDPYAILTVLNMTIHKDHPSIQALTSLLLSKSQPTNPSFHTTLQNILGPNANPSQHIGPVLSERLINMPVQIVPHMYRMLVGEIKWAIDDNEPYTFTHLLFISPSHEEAQLLLSSQPNSSSRNNKSKKLRPSLSSGGEGGGVFSFHSEDEVIEKYAS</sequence>
<comment type="similarity">
    <text evidence="1">Belongs to the BCP1 family.</text>
</comment>
<dbReference type="PANTHER" id="PTHR13261">
    <property type="entry name" value="BRCA2 AND CDKN1A INTERACTING PROTEIN"/>
    <property type="match status" value="1"/>
</dbReference>
<reference evidence="4" key="1">
    <citation type="journal article" date="2014" name="Proc. Natl. Acad. Sci. U.S.A.">
        <title>Extensive sampling of basidiomycete genomes demonstrates inadequacy of the white-rot/brown-rot paradigm for wood decay fungi.</title>
        <authorList>
            <person name="Riley R."/>
            <person name="Salamov A.A."/>
            <person name="Brown D.W."/>
            <person name="Nagy L.G."/>
            <person name="Floudas D."/>
            <person name="Held B.W."/>
            <person name="Levasseur A."/>
            <person name="Lombard V."/>
            <person name="Morin E."/>
            <person name="Otillar R."/>
            <person name="Lindquist E.A."/>
            <person name="Sun H."/>
            <person name="LaButti K.M."/>
            <person name="Schmutz J."/>
            <person name="Jabbour D."/>
            <person name="Luo H."/>
            <person name="Baker S.E."/>
            <person name="Pisabarro A.G."/>
            <person name="Walton J.D."/>
            <person name="Blanchette R.A."/>
            <person name="Henrissat B."/>
            <person name="Martin F."/>
            <person name="Cullen D."/>
            <person name="Hibbett D.S."/>
            <person name="Grigoriev I.V."/>
        </authorList>
    </citation>
    <scope>NUCLEOTIDE SEQUENCE [LARGE SCALE GENOMIC DNA]</scope>
    <source>
        <strain evidence="4">MUCL 33604</strain>
    </source>
</reference>
<dbReference type="EMBL" id="KL197736">
    <property type="protein sequence ID" value="KDQ53015.1"/>
    <property type="molecule type" value="Genomic_DNA"/>
</dbReference>
<evidence type="ECO:0008006" key="5">
    <source>
        <dbReference type="Google" id="ProtNLM"/>
    </source>
</evidence>
<keyword evidence="4" id="KW-1185">Reference proteome</keyword>
<accession>A0A067PGR7</accession>
<protein>
    <recommendedName>
        <fullName evidence="5">Protein BCP1</fullName>
    </recommendedName>
</protein>
<feature type="compositionally biased region" description="Basic and acidic residues" evidence="2">
    <location>
        <begin position="212"/>
        <end position="223"/>
    </location>
</feature>
<organism evidence="3 4">
    <name type="scientific">Jaapia argillacea MUCL 33604</name>
    <dbReference type="NCBI Taxonomy" id="933084"/>
    <lineage>
        <taxon>Eukaryota</taxon>
        <taxon>Fungi</taxon>
        <taxon>Dikarya</taxon>
        <taxon>Basidiomycota</taxon>
        <taxon>Agaricomycotina</taxon>
        <taxon>Agaricomycetes</taxon>
        <taxon>Agaricomycetidae</taxon>
        <taxon>Jaapiales</taxon>
        <taxon>Jaapiaceae</taxon>
        <taxon>Jaapia</taxon>
    </lineage>
</organism>
<evidence type="ECO:0000313" key="3">
    <source>
        <dbReference type="EMBL" id="KDQ53015.1"/>
    </source>
</evidence>
<evidence type="ECO:0000256" key="1">
    <source>
        <dbReference type="ARBA" id="ARBA00006781"/>
    </source>
</evidence>
<dbReference type="InterPro" id="IPR025602">
    <property type="entry name" value="BCP1_family"/>
</dbReference>
<dbReference type="FunCoup" id="A0A067PGR7">
    <property type="interactions" value="746"/>
</dbReference>
<evidence type="ECO:0000256" key="2">
    <source>
        <dbReference type="SAM" id="MobiDB-lite"/>
    </source>
</evidence>
<dbReference type="HOGENOM" id="CLU_068770_2_0_1"/>
<name>A0A067PGR7_9AGAM</name>
<dbReference type="Pfam" id="PF13862">
    <property type="entry name" value="BCCIP"/>
    <property type="match status" value="1"/>
</dbReference>
<evidence type="ECO:0000313" key="4">
    <source>
        <dbReference type="Proteomes" id="UP000027265"/>
    </source>
</evidence>
<dbReference type="STRING" id="933084.A0A067PGR7"/>
<dbReference type="Proteomes" id="UP000027265">
    <property type="component" value="Unassembled WGS sequence"/>
</dbReference>
<gene>
    <name evidence="3" type="ORF">JAAARDRAFT_39730</name>
</gene>
<dbReference type="OrthoDB" id="27543at2759"/>
<proteinExistence type="inferred from homology"/>